<gene>
    <name evidence="1" type="ORF">G6F50_018452</name>
</gene>
<evidence type="ECO:0000313" key="2">
    <source>
        <dbReference type="Proteomes" id="UP000740926"/>
    </source>
</evidence>
<protein>
    <submittedName>
        <fullName evidence="1">Uncharacterized protein</fullName>
    </submittedName>
</protein>
<dbReference type="AntiFam" id="ANF00250">
    <property type="entry name" value="Shadow ORF (opposite ACADL)"/>
</dbReference>
<sequence length="110" mass="11463">MDALFVQDFHGRLEAHACLAADDVGGGHAAVVEMDGRHRRPGLAHLVVGLAGGQSRRAAFHDEGRDPLGAGRIGIGARHDGEQTGQRCIGDEALFAVQHETVAVAHGGRA</sequence>
<name>A0A9P6XMS2_9FUNG</name>
<comment type="caution">
    <text evidence="1">The sequence shown here is derived from an EMBL/GenBank/DDBJ whole genome shotgun (WGS) entry which is preliminary data.</text>
</comment>
<organism evidence="1 2">
    <name type="scientific">Rhizopus delemar</name>
    <dbReference type="NCBI Taxonomy" id="936053"/>
    <lineage>
        <taxon>Eukaryota</taxon>
        <taxon>Fungi</taxon>
        <taxon>Fungi incertae sedis</taxon>
        <taxon>Mucoromycota</taxon>
        <taxon>Mucoromycotina</taxon>
        <taxon>Mucoromycetes</taxon>
        <taxon>Mucorales</taxon>
        <taxon>Mucorineae</taxon>
        <taxon>Rhizopodaceae</taxon>
        <taxon>Rhizopus</taxon>
    </lineage>
</organism>
<reference evidence="1 2" key="1">
    <citation type="journal article" date="2020" name="Microb. Genom.">
        <title>Genetic diversity of clinical and environmental Mucorales isolates obtained from an investigation of mucormycosis cases among solid organ transplant recipients.</title>
        <authorList>
            <person name="Nguyen M.H."/>
            <person name="Kaul D."/>
            <person name="Muto C."/>
            <person name="Cheng S.J."/>
            <person name="Richter R.A."/>
            <person name="Bruno V.M."/>
            <person name="Liu G."/>
            <person name="Beyhan S."/>
            <person name="Sundermann A.J."/>
            <person name="Mounaud S."/>
            <person name="Pasculle A.W."/>
            <person name="Nierman W.C."/>
            <person name="Driscoll E."/>
            <person name="Cumbie R."/>
            <person name="Clancy C.J."/>
            <person name="Dupont C.L."/>
        </authorList>
    </citation>
    <scope>NUCLEOTIDE SEQUENCE [LARGE SCALE GENOMIC DNA]</scope>
    <source>
        <strain evidence="1 2">GL24</strain>
    </source>
</reference>
<accession>A0A9P6XMS2</accession>
<dbReference type="EMBL" id="JAANIU010018289">
    <property type="protein sequence ID" value="KAG1525515.1"/>
    <property type="molecule type" value="Genomic_DNA"/>
</dbReference>
<evidence type="ECO:0000313" key="1">
    <source>
        <dbReference type="EMBL" id="KAG1525515.1"/>
    </source>
</evidence>
<keyword evidence="2" id="KW-1185">Reference proteome</keyword>
<dbReference type="AlphaFoldDB" id="A0A9P6XMS2"/>
<proteinExistence type="predicted"/>
<dbReference type="Proteomes" id="UP000740926">
    <property type="component" value="Unassembled WGS sequence"/>
</dbReference>